<dbReference type="GO" id="GO:0006508">
    <property type="term" value="P:proteolysis"/>
    <property type="evidence" value="ECO:0007669"/>
    <property type="project" value="InterPro"/>
</dbReference>
<sequence length="477" mass="53366">MICGEDGIYRARSSYLGTLFITVKTPYKNLGPCTVMDLNKIALAHREGLAGWGEVPYSIATKLAQQNSRRIQAAKNTQEQHPRPAAMPNINATARLIPNNTEFTKSIKRLHRRDETSPEEPGVIARMEYLPERNVISSPNPNVPGPKVGTETESTFFLRPRFQGQGVKFYLVDTGFDTMHSDRCLSDDDDEDFDFEEYDYHGTAMMGRIVGSRFGLAPLVDPFIVQFVNRYGYYTSAHLFDAMLIVYDHMEMNDVLNAVVLAAWMYDEIDADLEETALHKPQDLPEGKHFANVFFPRSSFYGPRKLVRWLSSSLSAHFHEQGRSTIVASGGNVKIHPTEFLAPARDQAMFYPAIVVASDVTLGAQKRNDDLSRGMKVPFWALGEHIHTIGYDEIDGSSIMKTVYGPSYAAADVAGLLAALLSEDLSVTKLKPNSEGYNDIITSTVKRMVSLTYPRVEGGPPVIYNGIRRSEWPTKKH</sequence>
<gene>
    <name evidence="1" type="ORF">TWF696_006841</name>
</gene>
<proteinExistence type="predicted"/>
<keyword evidence="2" id="KW-1185">Reference proteome</keyword>
<evidence type="ECO:0008006" key="3">
    <source>
        <dbReference type="Google" id="ProtNLM"/>
    </source>
</evidence>
<dbReference type="Proteomes" id="UP001375240">
    <property type="component" value="Unassembled WGS sequence"/>
</dbReference>
<name>A0AAV9UQT8_9PEZI</name>
<evidence type="ECO:0000313" key="2">
    <source>
        <dbReference type="Proteomes" id="UP001375240"/>
    </source>
</evidence>
<comment type="caution">
    <text evidence="1">The sequence shown here is derived from an EMBL/GenBank/DDBJ whole genome shotgun (WGS) entry which is preliminary data.</text>
</comment>
<dbReference type="AlphaFoldDB" id="A0AAV9UQT8"/>
<dbReference type="PRINTS" id="PR00723">
    <property type="entry name" value="SUBTILISIN"/>
</dbReference>
<dbReference type="Gene3D" id="3.40.50.200">
    <property type="entry name" value="Peptidase S8/S53 domain"/>
    <property type="match status" value="1"/>
</dbReference>
<dbReference type="InterPro" id="IPR036852">
    <property type="entry name" value="Peptidase_S8/S53_dom_sf"/>
</dbReference>
<accession>A0AAV9UQT8</accession>
<reference evidence="1 2" key="1">
    <citation type="submission" date="2019-10" db="EMBL/GenBank/DDBJ databases">
        <authorList>
            <person name="Palmer J.M."/>
        </authorList>
    </citation>
    <scope>NUCLEOTIDE SEQUENCE [LARGE SCALE GENOMIC DNA]</scope>
    <source>
        <strain evidence="1 2">TWF696</strain>
    </source>
</reference>
<dbReference type="EMBL" id="JAVHNQ010000005">
    <property type="protein sequence ID" value="KAK6346729.1"/>
    <property type="molecule type" value="Genomic_DNA"/>
</dbReference>
<organism evidence="1 2">
    <name type="scientific">Orbilia brochopaga</name>
    <dbReference type="NCBI Taxonomy" id="3140254"/>
    <lineage>
        <taxon>Eukaryota</taxon>
        <taxon>Fungi</taxon>
        <taxon>Dikarya</taxon>
        <taxon>Ascomycota</taxon>
        <taxon>Pezizomycotina</taxon>
        <taxon>Orbiliomycetes</taxon>
        <taxon>Orbiliales</taxon>
        <taxon>Orbiliaceae</taxon>
        <taxon>Orbilia</taxon>
    </lineage>
</organism>
<protein>
    <recommendedName>
        <fullName evidence="3">Peptidase S8/S53 domain-containing protein</fullName>
    </recommendedName>
</protein>
<dbReference type="InterPro" id="IPR015500">
    <property type="entry name" value="Peptidase_S8_subtilisin-rel"/>
</dbReference>
<evidence type="ECO:0000313" key="1">
    <source>
        <dbReference type="EMBL" id="KAK6346729.1"/>
    </source>
</evidence>
<dbReference type="GO" id="GO:0004252">
    <property type="term" value="F:serine-type endopeptidase activity"/>
    <property type="evidence" value="ECO:0007669"/>
    <property type="project" value="InterPro"/>
</dbReference>
<dbReference type="CDD" id="cd00306">
    <property type="entry name" value="Peptidases_S8_S53"/>
    <property type="match status" value="1"/>
</dbReference>
<dbReference type="SUPFAM" id="SSF52743">
    <property type="entry name" value="Subtilisin-like"/>
    <property type="match status" value="1"/>
</dbReference>